<dbReference type="Pfam" id="PF00188">
    <property type="entry name" value="CAP"/>
    <property type="match status" value="1"/>
</dbReference>
<dbReference type="CDD" id="cd05382">
    <property type="entry name" value="CAP_GAPR1-like"/>
    <property type="match status" value="1"/>
</dbReference>
<reference evidence="2 3" key="2">
    <citation type="journal article" date="2019" name="G3 (Bethesda)">
        <title>Hybrid Assembly of the Genome of the Entomopathogenic Nematode Steinernema carpocapsae Identifies the X-Chromosome.</title>
        <authorList>
            <person name="Serra L."/>
            <person name="Macchietto M."/>
            <person name="Macias-Munoz A."/>
            <person name="McGill C.J."/>
            <person name="Rodriguez I.M."/>
            <person name="Rodriguez B."/>
            <person name="Murad R."/>
            <person name="Mortazavi A."/>
        </authorList>
    </citation>
    <scope>NUCLEOTIDE SEQUENCE [LARGE SCALE GENOMIC DNA]</scope>
    <source>
        <strain evidence="2 3">ALL</strain>
    </source>
</reference>
<dbReference type="PROSITE" id="PS01009">
    <property type="entry name" value="CRISP_1"/>
    <property type="match status" value="1"/>
</dbReference>
<comment type="caution">
    <text evidence="2">The sequence shown here is derived from an EMBL/GenBank/DDBJ whole genome shotgun (WGS) entry which is preliminary data.</text>
</comment>
<dbReference type="STRING" id="34508.A0A4U5PEX2"/>
<protein>
    <recommendedName>
        <fullName evidence="1">SCP domain-containing protein</fullName>
    </recommendedName>
</protein>
<name>A0A4U5PEX2_STECR</name>
<dbReference type="EMBL" id="AZBU02000002">
    <property type="protein sequence ID" value="TKR94916.1"/>
    <property type="molecule type" value="Genomic_DNA"/>
</dbReference>
<keyword evidence="3" id="KW-1185">Reference proteome</keyword>
<dbReference type="GO" id="GO:0005576">
    <property type="term" value="C:extracellular region"/>
    <property type="evidence" value="ECO:0007669"/>
    <property type="project" value="InterPro"/>
</dbReference>
<proteinExistence type="predicted"/>
<dbReference type="SMART" id="SM00198">
    <property type="entry name" value="SCP"/>
    <property type="match status" value="1"/>
</dbReference>
<feature type="domain" description="SCP" evidence="1">
    <location>
        <begin position="127"/>
        <end position="256"/>
    </location>
</feature>
<dbReference type="InterPro" id="IPR034113">
    <property type="entry name" value="SCP_GAPR1-like"/>
</dbReference>
<dbReference type="Gene3D" id="3.40.33.10">
    <property type="entry name" value="CAP"/>
    <property type="match status" value="1"/>
</dbReference>
<sequence>MAHEFDDFFFVVLDLLASDAQTKVEDDECGEKNDEEPEVFQATVASGSLKEKKITSSSISCEELRNQCIAQCNALLGQMNQETGGSFGNSNRNFSLQRHVKRESQPSRGGNVGWESVGLDQGFNIAEFRAQHLNNTNYYRNKHGAESLSLHEELNEYAQDWANALAKANVSQHRPDNKYGENITAGRPLSSFDAVQLWYDEEAAYDYRTGNYSPGTGHFTQLVWKNSRYVGVGVAKSSQGLYYIVANYYPAGNFTGEFISNVGHKS</sequence>
<organism evidence="2 3">
    <name type="scientific">Steinernema carpocapsae</name>
    <name type="common">Entomopathogenic nematode</name>
    <dbReference type="NCBI Taxonomy" id="34508"/>
    <lineage>
        <taxon>Eukaryota</taxon>
        <taxon>Metazoa</taxon>
        <taxon>Ecdysozoa</taxon>
        <taxon>Nematoda</taxon>
        <taxon>Chromadorea</taxon>
        <taxon>Rhabditida</taxon>
        <taxon>Tylenchina</taxon>
        <taxon>Panagrolaimomorpha</taxon>
        <taxon>Strongyloidoidea</taxon>
        <taxon>Steinernematidae</taxon>
        <taxon>Steinernema</taxon>
    </lineage>
</organism>
<gene>
    <name evidence="2" type="ORF">L596_009146</name>
</gene>
<evidence type="ECO:0000313" key="2">
    <source>
        <dbReference type="EMBL" id="TKR94916.1"/>
    </source>
</evidence>
<dbReference type="PANTHER" id="PTHR10334">
    <property type="entry name" value="CYSTEINE-RICH SECRETORY PROTEIN-RELATED"/>
    <property type="match status" value="1"/>
</dbReference>
<evidence type="ECO:0000259" key="1">
    <source>
        <dbReference type="SMART" id="SM00198"/>
    </source>
</evidence>
<reference evidence="2 3" key="1">
    <citation type="journal article" date="2015" name="Genome Biol.">
        <title>Comparative genomics of Steinernema reveals deeply conserved gene regulatory networks.</title>
        <authorList>
            <person name="Dillman A.R."/>
            <person name="Macchietto M."/>
            <person name="Porter C.F."/>
            <person name="Rogers A."/>
            <person name="Williams B."/>
            <person name="Antoshechkin I."/>
            <person name="Lee M.M."/>
            <person name="Goodwin Z."/>
            <person name="Lu X."/>
            <person name="Lewis E.E."/>
            <person name="Goodrich-Blair H."/>
            <person name="Stock S.P."/>
            <person name="Adams B.J."/>
            <person name="Sternberg P.W."/>
            <person name="Mortazavi A."/>
        </authorList>
    </citation>
    <scope>NUCLEOTIDE SEQUENCE [LARGE SCALE GENOMIC DNA]</scope>
    <source>
        <strain evidence="2 3">ALL</strain>
    </source>
</reference>
<dbReference type="InterPro" id="IPR014044">
    <property type="entry name" value="CAP_dom"/>
</dbReference>
<dbReference type="InterPro" id="IPR035940">
    <property type="entry name" value="CAP_sf"/>
</dbReference>
<accession>A0A4U5PEX2</accession>
<dbReference type="FunFam" id="3.40.33.10:FF:000002">
    <property type="entry name" value="Golgi-associated plant pathogenesis-related protein 1"/>
    <property type="match status" value="1"/>
</dbReference>
<evidence type="ECO:0000313" key="3">
    <source>
        <dbReference type="Proteomes" id="UP000298663"/>
    </source>
</evidence>
<dbReference type="PRINTS" id="PR00837">
    <property type="entry name" value="V5TPXLIKE"/>
</dbReference>
<dbReference type="OrthoDB" id="337038at2759"/>
<dbReference type="SUPFAM" id="SSF55797">
    <property type="entry name" value="PR-1-like"/>
    <property type="match status" value="1"/>
</dbReference>
<dbReference type="InterPro" id="IPR001283">
    <property type="entry name" value="CRISP-related"/>
</dbReference>
<dbReference type="AlphaFoldDB" id="A0A4U5PEX2"/>
<dbReference type="Proteomes" id="UP000298663">
    <property type="component" value="Unassembled WGS sequence"/>
</dbReference>
<dbReference type="InterPro" id="IPR018244">
    <property type="entry name" value="Allrgn_V5/Tpx1_CS"/>
</dbReference>